<evidence type="ECO:0000313" key="4">
    <source>
        <dbReference type="Proteomes" id="UP000483820"/>
    </source>
</evidence>
<dbReference type="KEGG" id="crq:GCK72_007852"/>
<feature type="chain" id="PRO_5025587490" description="Saposin B-type domain-containing protein" evidence="2">
    <location>
        <begin position="18"/>
        <end position="205"/>
    </location>
</feature>
<sequence length="205" mass="22607">MRLELTILVVLAVYSAAAPVMGGEKTIKPDYKVIKYTFTRDNDTDVMDQEPPNLQLIPLDFLCEFCQVVILKLKERQATEQDFEEKIRSECLNSTENDSSSLCDVINRVNLDRLKNDDPKDICDSQGMCVGSGNSGNSKKEETGPPGMTPDQKLGGGGGGDAQKTPEVKNSESHDAKDSEIEKHLTIDEKSVNTTLHVEDIAPYN</sequence>
<feature type="region of interest" description="Disordered" evidence="1">
    <location>
        <begin position="124"/>
        <end position="190"/>
    </location>
</feature>
<evidence type="ECO:0000256" key="2">
    <source>
        <dbReference type="SAM" id="SignalP"/>
    </source>
</evidence>
<dbReference type="AlphaFoldDB" id="A0A6A5HNF8"/>
<name>A0A6A5HNF8_CAERE</name>
<feature type="compositionally biased region" description="Basic and acidic residues" evidence="1">
    <location>
        <begin position="164"/>
        <end position="190"/>
    </location>
</feature>
<reference evidence="3 4" key="1">
    <citation type="submission" date="2019-12" db="EMBL/GenBank/DDBJ databases">
        <title>Chromosome-level assembly of the Caenorhabditis remanei genome.</title>
        <authorList>
            <person name="Teterina A.A."/>
            <person name="Willis J.H."/>
            <person name="Phillips P.C."/>
        </authorList>
    </citation>
    <scope>NUCLEOTIDE SEQUENCE [LARGE SCALE GENOMIC DNA]</scope>
    <source>
        <strain evidence="3 4">PX506</strain>
        <tissue evidence="3">Whole organism</tissue>
    </source>
</reference>
<dbReference type="InterPro" id="IPR011001">
    <property type="entry name" value="Saposin-like"/>
</dbReference>
<feature type="signal peptide" evidence="2">
    <location>
        <begin position="1"/>
        <end position="17"/>
    </location>
</feature>
<dbReference type="Proteomes" id="UP000483820">
    <property type="component" value="Chromosome II"/>
</dbReference>
<dbReference type="CTD" id="9827930"/>
<dbReference type="GeneID" id="9827930"/>
<organism evidence="3 4">
    <name type="scientific">Caenorhabditis remanei</name>
    <name type="common">Caenorhabditis vulgaris</name>
    <dbReference type="NCBI Taxonomy" id="31234"/>
    <lineage>
        <taxon>Eukaryota</taxon>
        <taxon>Metazoa</taxon>
        <taxon>Ecdysozoa</taxon>
        <taxon>Nematoda</taxon>
        <taxon>Chromadorea</taxon>
        <taxon>Rhabditida</taxon>
        <taxon>Rhabditina</taxon>
        <taxon>Rhabditomorpha</taxon>
        <taxon>Rhabditoidea</taxon>
        <taxon>Rhabditidae</taxon>
        <taxon>Peloderinae</taxon>
        <taxon>Caenorhabditis</taxon>
    </lineage>
</organism>
<keyword evidence="2" id="KW-0732">Signal</keyword>
<proteinExistence type="predicted"/>
<evidence type="ECO:0008006" key="5">
    <source>
        <dbReference type="Google" id="ProtNLM"/>
    </source>
</evidence>
<gene>
    <name evidence="3" type="ORF">GCK72_007852</name>
</gene>
<dbReference type="EMBL" id="WUAV01000002">
    <property type="protein sequence ID" value="KAF1767893.1"/>
    <property type="molecule type" value="Genomic_DNA"/>
</dbReference>
<dbReference type="SUPFAM" id="SSF47862">
    <property type="entry name" value="Saposin"/>
    <property type="match status" value="1"/>
</dbReference>
<evidence type="ECO:0000256" key="1">
    <source>
        <dbReference type="SAM" id="MobiDB-lite"/>
    </source>
</evidence>
<dbReference type="RefSeq" id="XP_003097531.2">
    <property type="nucleotide sequence ID" value="XM_003097483.2"/>
</dbReference>
<protein>
    <recommendedName>
        <fullName evidence="5">Saposin B-type domain-containing protein</fullName>
    </recommendedName>
</protein>
<evidence type="ECO:0000313" key="3">
    <source>
        <dbReference type="EMBL" id="KAF1767893.1"/>
    </source>
</evidence>
<comment type="caution">
    <text evidence="3">The sequence shown here is derived from an EMBL/GenBank/DDBJ whole genome shotgun (WGS) entry which is preliminary data.</text>
</comment>
<accession>A0A6A5HNF8</accession>